<accession>A0A226MDS9</accession>
<dbReference type="InterPro" id="IPR036683">
    <property type="entry name" value="CO_DH_flav_C_dom_sf"/>
</dbReference>
<dbReference type="STRING" id="9009.A0A226MDS9"/>
<dbReference type="EMBL" id="MCFN01001215">
    <property type="protein sequence ID" value="OXB53433.1"/>
    <property type="molecule type" value="Genomic_DNA"/>
</dbReference>
<keyword evidence="4" id="KW-1185">Reference proteome</keyword>
<comment type="caution">
    <text evidence="3">The sequence shown here is derived from an EMBL/GenBank/DDBJ whole genome shotgun (WGS) entry which is preliminary data.</text>
</comment>
<protein>
    <recommendedName>
        <fullName evidence="2">FAD-binding PCMH-type domain-containing protein</fullName>
    </recommendedName>
</protein>
<dbReference type="InterPro" id="IPR016169">
    <property type="entry name" value="FAD-bd_PCMH_sub2"/>
</dbReference>
<dbReference type="InterPro" id="IPR016208">
    <property type="entry name" value="Ald_Oxase/xanthine_DH-like"/>
</dbReference>
<feature type="domain" description="FAD-binding PCMH-type" evidence="2">
    <location>
        <begin position="1"/>
        <end position="118"/>
    </location>
</feature>
<dbReference type="Gene3D" id="3.30.465.10">
    <property type="match status" value="1"/>
</dbReference>
<dbReference type="FunFam" id="3.30.465.10:FF:000004">
    <property type="entry name" value="Xanthine dehydrogenase/oxidase"/>
    <property type="match status" value="1"/>
</dbReference>
<dbReference type="PANTHER" id="PTHR45444:SF3">
    <property type="entry name" value="XANTHINE DEHYDROGENASE"/>
    <property type="match status" value="1"/>
</dbReference>
<sequence length="180" mass="19399">LTVGAACSLSLVKDILRNAVSELPEEKTKIFYAVLQQLRTLGGEQIRNIASLGGNIVSRKSTSDLNPILAAGNCTLNLASRGGKRWIPLSDIFADGVCNNAIMPEEVLVSVHIPHSRKGEYVSAFRQAPRRENALPIISAGMRVLFEEGTDKIKDLSIFYGGAASTTICAKQTCQTLIGR</sequence>
<dbReference type="AlphaFoldDB" id="A0A226MDS9"/>
<dbReference type="SUPFAM" id="SSF56176">
    <property type="entry name" value="FAD-binding/transporter-associated domain-like"/>
    <property type="match status" value="1"/>
</dbReference>
<organism evidence="3 4">
    <name type="scientific">Callipepla squamata</name>
    <name type="common">Scaled quail</name>
    <dbReference type="NCBI Taxonomy" id="9009"/>
    <lineage>
        <taxon>Eukaryota</taxon>
        <taxon>Metazoa</taxon>
        <taxon>Chordata</taxon>
        <taxon>Craniata</taxon>
        <taxon>Vertebrata</taxon>
        <taxon>Euteleostomi</taxon>
        <taxon>Archelosauria</taxon>
        <taxon>Archosauria</taxon>
        <taxon>Dinosauria</taxon>
        <taxon>Saurischia</taxon>
        <taxon>Theropoda</taxon>
        <taxon>Coelurosauria</taxon>
        <taxon>Aves</taxon>
        <taxon>Neognathae</taxon>
        <taxon>Galloanserae</taxon>
        <taxon>Galliformes</taxon>
        <taxon>Odontophoridae</taxon>
        <taxon>Callipepla</taxon>
    </lineage>
</organism>
<dbReference type="Pfam" id="PF00941">
    <property type="entry name" value="FAD_binding_5"/>
    <property type="match status" value="1"/>
</dbReference>
<name>A0A226MDS9_CALSU</name>
<comment type="cofactor">
    <cofactor evidence="1">
        <name>FAD</name>
        <dbReference type="ChEBI" id="CHEBI:57692"/>
    </cofactor>
</comment>
<dbReference type="GO" id="GO:0005506">
    <property type="term" value="F:iron ion binding"/>
    <property type="evidence" value="ECO:0007669"/>
    <property type="project" value="InterPro"/>
</dbReference>
<dbReference type="Gene3D" id="3.30.390.50">
    <property type="entry name" value="CO dehydrogenase flavoprotein, C-terminal domain"/>
    <property type="match status" value="1"/>
</dbReference>
<dbReference type="InterPro" id="IPR002346">
    <property type="entry name" value="Mopterin_DH_FAD-bd"/>
</dbReference>
<dbReference type="Proteomes" id="UP000198323">
    <property type="component" value="Unassembled WGS sequence"/>
</dbReference>
<dbReference type="GO" id="GO:0016491">
    <property type="term" value="F:oxidoreductase activity"/>
    <property type="evidence" value="ECO:0007669"/>
    <property type="project" value="InterPro"/>
</dbReference>
<dbReference type="PANTHER" id="PTHR45444">
    <property type="entry name" value="XANTHINE DEHYDROGENASE"/>
    <property type="match status" value="1"/>
</dbReference>
<dbReference type="Pfam" id="PF03450">
    <property type="entry name" value="CO_deh_flav_C"/>
    <property type="match status" value="1"/>
</dbReference>
<proteinExistence type="predicted"/>
<evidence type="ECO:0000256" key="1">
    <source>
        <dbReference type="ARBA" id="ARBA00001974"/>
    </source>
</evidence>
<dbReference type="GO" id="GO:0071949">
    <property type="term" value="F:FAD binding"/>
    <property type="evidence" value="ECO:0007669"/>
    <property type="project" value="InterPro"/>
</dbReference>
<dbReference type="InterPro" id="IPR036318">
    <property type="entry name" value="FAD-bd_PCMH-like_sf"/>
</dbReference>
<evidence type="ECO:0000313" key="4">
    <source>
        <dbReference type="Proteomes" id="UP000198323"/>
    </source>
</evidence>
<gene>
    <name evidence="3" type="ORF">ASZ78_010310</name>
</gene>
<dbReference type="PROSITE" id="PS51387">
    <property type="entry name" value="FAD_PCMH"/>
    <property type="match status" value="1"/>
</dbReference>
<evidence type="ECO:0000313" key="3">
    <source>
        <dbReference type="EMBL" id="OXB53433.1"/>
    </source>
</evidence>
<reference evidence="3 4" key="1">
    <citation type="submission" date="2016-07" db="EMBL/GenBank/DDBJ databases">
        <title>Disparate Historic Effective Population Sizes Predicted by Modern Levels of Genome Diversity for the Scaled Quail (Callipepla squamata) and the Northern Bobwhite (Colinus virginianus): Inferences from First and Second Generation Draft Genome Assemblies for Sympatric New World Quail.</title>
        <authorList>
            <person name="Oldeschulte D.L."/>
            <person name="Halley Y.A."/>
            <person name="Bhattarai E.K."/>
            <person name="Brashear W.A."/>
            <person name="Hill J."/>
            <person name="Metz R.P."/>
            <person name="Johnson C.D."/>
            <person name="Rollins D."/>
            <person name="Peterson M.J."/>
            <person name="Bickhart D.M."/>
            <person name="Decker J.E."/>
            <person name="Seabury C.M."/>
        </authorList>
    </citation>
    <scope>NUCLEOTIDE SEQUENCE [LARGE SCALE GENOMIC DNA]</scope>
    <source>
        <strain evidence="3 4">Texas</strain>
        <tissue evidence="3">Leg muscle</tissue>
    </source>
</reference>
<feature type="non-terminal residue" evidence="3">
    <location>
        <position position="1"/>
    </location>
</feature>
<dbReference type="OrthoDB" id="8300278at2759"/>
<evidence type="ECO:0000259" key="2">
    <source>
        <dbReference type="PROSITE" id="PS51387"/>
    </source>
</evidence>
<dbReference type="SUPFAM" id="SSF55447">
    <property type="entry name" value="CO dehydrogenase flavoprotein C-terminal domain-like"/>
    <property type="match status" value="1"/>
</dbReference>
<dbReference type="InterPro" id="IPR005107">
    <property type="entry name" value="CO_DH_flav_C"/>
</dbReference>
<dbReference type="InterPro" id="IPR016166">
    <property type="entry name" value="FAD-bd_PCMH"/>
</dbReference>